<dbReference type="KEGG" id="lcl:LOCK919_2609"/>
<proteinExistence type="predicted"/>
<dbReference type="EMBL" id="JAUCBG010000020">
    <property type="protein sequence ID" value="MDM7455084.1"/>
    <property type="molecule type" value="Genomic_DNA"/>
</dbReference>
<comment type="caution">
    <text evidence="1">The sequence shown here is derived from an EMBL/GenBank/DDBJ whole genome shotgun (WGS) entry which is preliminary data.</text>
</comment>
<evidence type="ECO:0000313" key="2">
    <source>
        <dbReference type="Proteomes" id="UP001231451"/>
    </source>
</evidence>
<dbReference type="NCBIfam" id="NF046113">
    <property type="entry name" value="BLP_Lacticasei"/>
    <property type="match status" value="1"/>
</dbReference>
<reference evidence="1" key="1">
    <citation type="submission" date="2023-06" db="EMBL/GenBank/DDBJ databases">
        <title>Draft Genome Sequences of lactic acid bacteria strains isolated from fermented milk products.</title>
        <authorList>
            <person name="Elcheninov A.G."/>
            <person name="Klyukina A."/>
            <person name="Zayulina K.S."/>
            <person name="Gavirova L.A."/>
            <person name="Shcherbakova P.A."/>
            <person name="Shestakov A.I."/>
            <person name="Kublanov I.V."/>
            <person name="Kochetkova T.V."/>
        </authorList>
    </citation>
    <scope>NUCLEOTIDE SEQUENCE</scope>
    <source>
        <strain evidence="1">TOM.1374</strain>
    </source>
</reference>
<dbReference type="Proteomes" id="UP001231451">
    <property type="component" value="Unassembled WGS sequence"/>
</dbReference>
<evidence type="ECO:0000313" key="1">
    <source>
        <dbReference type="EMBL" id="MDM7455084.1"/>
    </source>
</evidence>
<dbReference type="RefSeq" id="WP_013246040.1">
    <property type="nucleotide sequence ID" value="NC_014334.2"/>
</dbReference>
<sequence>MNVKKSKVKKETTTLMQDYDLSLVRGGIRRPTSEAFESLKKWLGNLIQGKS</sequence>
<gene>
    <name evidence="1" type="ORF">QUF16_12045</name>
</gene>
<dbReference type="AlphaFoldDB" id="A0AAP4N4Z6"/>
<protein>
    <submittedName>
        <fullName evidence="1">Uncharacterized protein</fullName>
    </submittedName>
</protein>
<accession>A0AAP4N4Z6</accession>
<name>A0AAP4N4Z6_LACPA</name>
<organism evidence="1 2">
    <name type="scientific">Lacticaseibacillus paracasei</name>
    <name type="common">Lactobacillus paracasei</name>
    <dbReference type="NCBI Taxonomy" id="1597"/>
    <lineage>
        <taxon>Bacteria</taxon>
        <taxon>Bacillati</taxon>
        <taxon>Bacillota</taxon>
        <taxon>Bacilli</taxon>
        <taxon>Lactobacillales</taxon>
        <taxon>Lactobacillaceae</taxon>
        <taxon>Lacticaseibacillus</taxon>
    </lineage>
</organism>
<dbReference type="KEGG" id="lcz:LCAZH_2349"/>